<accession>A0ABS0B8V7</accession>
<keyword evidence="2" id="KW-1185">Reference proteome</keyword>
<comment type="caution">
    <text evidence="1">The sequence shown here is derived from an EMBL/GenBank/DDBJ whole genome shotgun (WGS) entry which is preliminary data.</text>
</comment>
<keyword evidence="1" id="KW-0238">DNA-binding</keyword>
<protein>
    <submittedName>
        <fullName evidence="1">MmcQ/YjbR family DNA-binding protein</fullName>
    </submittedName>
</protein>
<reference evidence="1 2" key="1">
    <citation type="submission" date="2020-11" db="EMBL/GenBank/DDBJ databases">
        <title>Draft Genome Sequence and Secondary Metabolite Biosynthetic Potential of the Lysobacter niastensis Type strain DSM 18481.</title>
        <authorList>
            <person name="Turrini P."/>
            <person name="Artuso I."/>
            <person name="Tescari M."/>
            <person name="Lugli G.A."/>
            <person name="Frangipani E."/>
            <person name="Ventura M."/>
            <person name="Visca P."/>
        </authorList>
    </citation>
    <scope>NUCLEOTIDE SEQUENCE [LARGE SCALE GENOMIC DNA]</scope>
    <source>
        <strain evidence="1 2">DSM 18481</strain>
    </source>
</reference>
<name>A0ABS0B8V7_9GAMM</name>
<dbReference type="SUPFAM" id="SSF142906">
    <property type="entry name" value="YjbR-like"/>
    <property type="match status" value="1"/>
</dbReference>
<dbReference type="InterPro" id="IPR038056">
    <property type="entry name" value="YjbR-like_sf"/>
</dbReference>
<dbReference type="Pfam" id="PF04237">
    <property type="entry name" value="YjbR"/>
    <property type="match status" value="1"/>
</dbReference>
<dbReference type="EMBL" id="JADLZT010000003">
    <property type="protein sequence ID" value="MBF6023535.1"/>
    <property type="molecule type" value="Genomic_DNA"/>
</dbReference>
<dbReference type="Gene3D" id="3.90.1150.30">
    <property type="match status" value="1"/>
</dbReference>
<gene>
    <name evidence="1" type="ORF">IU514_05750</name>
</gene>
<dbReference type="RefSeq" id="WP_194930142.1">
    <property type="nucleotide sequence ID" value="NZ_JADLZT010000003.1"/>
</dbReference>
<evidence type="ECO:0000313" key="2">
    <source>
        <dbReference type="Proteomes" id="UP001429984"/>
    </source>
</evidence>
<sequence length="123" mass="13605">MPRKAQPSDKVLKSLREFGLAYPGAHTKSPWPGHLDLAVKDKTFTYLSIEGEPFSISCKLPQSHSEALWLPFAKPTGYGLGKSGWVTATFEAGEEPPMDLFKAWIDESYRAQAPKKLVAQIGK</sequence>
<dbReference type="GO" id="GO:0003677">
    <property type="term" value="F:DNA binding"/>
    <property type="evidence" value="ECO:0007669"/>
    <property type="project" value="UniProtKB-KW"/>
</dbReference>
<evidence type="ECO:0000313" key="1">
    <source>
        <dbReference type="EMBL" id="MBF6023535.1"/>
    </source>
</evidence>
<dbReference type="InterPro" id="IPR058532">
    <property type="entry name" value="YjbR/MT2646/Rv2570-like"/>
</dbReference>
<proteinExistence type="predicted"/>
<organism evidence="1 2">
    <name type="scientific">Lysobacter niastensis</name>
    <dbReference type="NCBI Taxonomy" id="380629"/>
    <lineage>
        <taxon>Bacteria</taxon>
        <taxon>Pseudomonadati</taxon>
        <taxon>Pseudomonadota</taxon>
        <taxon>Gammaproteobacteria</taxon>
        <taxon>Lysobacterales</taxon>
        <taxon>Lysobacteraceae</taxon>
        <taxon>Lysobacter</taxon>
    </lineage>
</organism>
<dbReference type="Proteomes" id="UP001429984">
    <property type="component" value="Unassembled WGS sequence"/>
</dbReference>